<dbReference type="Proteomes" id="UP000070617">
    <property type="component" value="Unassembled WGS sequence"/>
</dbReference>
<dbReference type="EMBL" id="LRPX01000002">
    <property type="protein sequence ID" value="KXA17092.1"/>
    <property type="molecule type" value="Genomic_DNA"/>
</dbReference>
<accession>A0A133NLB3</accession>
<sequence length="47" mass="5642">MIKQEKKIINLWSDLKYKAICECCNNTAKKYTFKSNIQEIADWVEEE</sequence>
<keyword evidence="2" id="KW-1185">Reference proteome</keyword>
<dbReference type="STRING" id="134605.HMPREF3206_00044"/>
<evidence type="ECO:0000313" key="1">
    <source>
        <dbReference type="EMBL" id="KXA17092.1"/>
    </source>
</evidence>
<organism evidence="1 2">
    <name type="scientific">Fusobacterium equinum</name>
    <dbReference type="NCBI Taxonomy" id="134605"/>
    <lineage>
        <taxon>Bacteria</taxon>
        <taxon>Fusobacteriati</taxon>
        <taxon>Fusobacteriota</taxon>
        <taxon>Fusobacteriia</taxon>
        <taxon>Fusobacteriales</taxon>
        <taxon>Fusobacteriaceae</taxon>
        <taxon>Fusobacterium</taxon>
    </lineage>
</organism>
<protein>
    <submittedName>
        <fullName evidence="1">Uncharacterized protein</fullName>
    </submittedName>
</protein>
<name>A0A133NLB3_9FUSO</name>
<dbReference type="PATRIC" id="fig|134605.3.peg.43"/>
<gene>
    <name evidence="1" type="ORF">HMPREF3206_00044</name>
</gene>
<comment type="caution">
    <text evidence="1">The sequence shown here is derived from an EMBL/GenBank/DDBJ whole genome shotgun (WGS) entry which is preliminary data.</text>
</comment>
<dbReference type="AlphaFoldDB" id="A0A133NLB3"/>
<reference evidence="2" key="1">
    <citation type="submission" date="2016-01" db="EMBL/GenBank/DDBJ databases">
        <authorList>
            <person name="Mitreva M."/>
            <person name="Pepin K.H."/>
            <person name="Mihindukulasuriya K.A."/>
            <person name="Fulton R."/>
            <person name="Fronick C."/>
            <person name="O'Laughlin M."/>
            <person name="Miner T."/>
            <person name="Herter B."/>
            <person name="Rosa B.A."/>
            <person name="Cordes M."/>
            <person name="Tomlinson C."/>
            <person name="Wollam A."/>
            <person name="Palsikar V.B."/>
            <person name="Mardis E.R."/>
            <person name="Wilson R.K."/>
        </authorList>
    </citation>
    <scope>NUCLEOTIDE SEQUENCE [LARGE SCALE GENOMIC DNA]</scope>
    <source>
        <strain evidence="2">CMW8396</strain>
    </source>
</reference>
<proteinExistence type="predicted"/>
<evidence type="ECO:0000313" key="2">
    <source>
        <dbReference type="Proteomes" id="UP000070617"/>
    </source>
</evidence>